<dbReference type="Proteomes" id="UP000035740">
    <property type="component" value="Unassembled WGS sequence"/>
</dbReference>
<organism evidence="2 3">
    <name type="scientific">Beta vulgaris subsp. vulgaris</name>
    <name type="common">Beet</name>
    <dbReference type="NCBI Taxonomy" id="3555"/>
    <lineage>
        <taxon>Eukaryota</taxon>
        <taxon>Viridiplantae</taxon>
        <taxon>Streptophyta</taxon>
        <taxon>Embryophyta</taxon>
        <taxon>Tracheophyta</taxon>
        <taxon>Spermatophyta</taxon>
        <taxon>Magnoliopsida</taxon>
        <taxon>eudicotyledons</taxon>
        <taxon>Gunneridae</taxon>
        <taxon>Pentapetalae</taxon>
        <taxon>Caryophyllales</taxon>
        <taxon>Chenopodiaceae</taxon>
        <taxon>Betoideae</taxon>
        <taxon>Beta</taxon>
    </lineage>
</organism>
<dbReference type="OrthoDB" id="49605at2759"/>
<feature type="coiled-coil region" evidence="1">
    <location>
        <begin position="77"/>
        <end position="133"/>
    </location>
</feature>
<proteinExistence type="predicted"/>
<dbReference type="InterPro" id="IPR036339">
    <property type="entry name" value="PUB-like_dom_sf"/>
</dbReference>
<sequence length="219" mass="24938">RLEELVSAVEDLVRLASETDPDRKVFGDSMVAKVKQLAAQLDEFKDTAYNAIRSVKERYQPVLDRKRQEEEMARCKILEEKELLENQRRSAAKAEEERLRQLEETARQERAIKAEQEAAANEMERKSYEIERDIRNVIKSAAAQDEQRLAQRREAAKTMPLAEVLDIIESNNSGSAYKKAVKALQDIADNIVANPENPQFRTIKKANAKIQSELRGGVG</sequence>
<gene>
    <name evidence="2" type="ORF">BVRB_030190</name>
</gene>
<keyword evidence="1" id="KW-0175">Coiled coil</keyword>
<dbReference type="Gene3D" id="1.20.58.2190">
    <property type="match status" value="1"/>
</dbReference>
<dbReference type="Gramene" id="KMS93565">
    <property type="protein sequence ID" value="KMS93565"/>
    <property type="gene ID" value="BVRB_030190"/>
</dbReference>
<evidence type="ECO:0000313" key="2">
    <source>
        <dbReference type="EMBL" id="KMS93565.1"/>
    </source>
</evidence>
<dbReference type="AlphaFoldDB" id="A0A0J8DS64"/>
<evidence type="ECO:0000313" key="3">
    <source>
        <dbReference type="Proteomes" id="UP000035740"/>
    </source>
</evidence>
<evidence type="ECO:0000256" key="1">
    <source>
        <dbReference type="SAM" id="Coils"/>
    </source>
</evidence>
<name>A0A0J8DS64_BETVV</name>
<dbReference type="SUPFAM" id="SSF143503">
    <property type="entry name" value="PUG domain-like"/>
    <property type="match status" value="1"/>
</dbReference>
<accession>A0A0J8DS64</accession>
<dbReference type="EMBL" id="KQ101259">
    <property type="protein sequence ID" value="KMS93565.1"/>
    <property type="molecule type" value="Genomic_DNA"/>
</dbReference>
<feature type="non-terminal residue" evidence="2">
    <location>
        <position position="219"/>
    </location>
</feature>
<keyword evidence="3" id="KW-1185">Reference proteome</keyword>
<protein>
    <submittedName>
        <fullName evidence="2">Uncharacterized protein</fullName>
    </submittedName>
</protein>
<reference evidence="2 3" key="1">
    <citation type="journal article" date="2014" name="Nature">
        <title>The genome of the recently domesticated crop plant sugar beet (Beta vulgaris).</title>
        <authorList>
            <person name="Dohm J.C."/>
            <person name="Minoche A.E."/>
            <person name="Holtgrawe D."/>
            <person name="Capella-Gutierrez S."/>
            <person name="Zakrzewski F."/>
            <person name="Tafer H."/>
            <person name="Rupp O."/>
            <person name="Sorensen T.R."/>
            <person name="Stracke R."/>
            <person name="Reinhardt R."/>
            <person name="Goesmann A."/>
            <person name="Kraft T."/>
            <person name="Schulz B."/>
            <person name="Stadler P.F."/>
            <person name="Schmidt T."/>
            <person name="Gabaldon T."/>
            <person name="Lehrach H."/>
            <person name="Weisshaar B."/>
            <person name="Himmelbauer H."/>
        </authorList>
    </citation>
    <scope>NUCLEOTIDE SEQUENCE [LARGE SCALE GENOMIC DNA]</scope>
    <source>
        <tissue evidence="2">Taproot</tissue>
    </source>
</reference>
<feature type="non-terminal residue" evidence="2">
    <location>
        <position position="1"/>
    </location>
</feature>
<dbReference type="CDD" id="cd09212">
    <property type="entry name" value="PUB"/>
    <property type="match status" value="1"/>
</dbReference>